<dbReference type="EMBL" id="OZ037953">
    <property type="protein sequence ID" value="CAL1697872.1"/>
    <property type="molecule type" value="Genomic_DNA"/>
</dbReference>
<accession>A0ABP1CUU6</accession>
<feature type="transmembrane region" description="Helical" evidence="1">
    <location>
        <begin position="25"/>
        <end position="46"/>
    </location>
</feature>
<evidence type="ECO:0000313" key="2">
    <source>
        <dbReference type="EMBL" id="CAL1697872.1"/>
    </source>
</evidence>
<keyword evidence="3" id="KW-1185">Reference proteome</keyword>
<keyword evidence="1" id="KW-0472">Membrane</keyword>
<feature type="transmembrane region" description="Helical" evidence="1">
    <location>
        <begin position="416"/>
        <end position="442"/>
    </location>
</feature>
<proteinExistence type="predicted"/>
<sequence length="526" mass="59823">MTRFLCTPIGKNVKAAYKRIINTRFALTFFTLCLIHCLAQGLLLAFTFRIDRAATDLVTGILQTAEVPRTILPWHHRKNGQDTLKLCSQIPGTVSYDPCITVFGDAISSSANWTVPGPFRRMEHSRSPPSVHGVVALTIEVSRNEGGNINGVFVGDGTSSGMTFLDEQCTRVLLYPMQILNNAKREDVVLLASQFWLLGISIFSILCGSIPHLLAVFCMRILSTSWSAYTLWRTKDIQRRFLNLLVNPDSPCHYDFFPTYFRTRLSFQIPELVLACSASMFTTYFGWRLMKIYKAHTFKRVGPPDFIVQMYRSYLAIFVCLHLSVFLVIAAMALWADQLINGAIAAISTHTAIYYTLLLATIITLIPWILLTSRAVRREHRGLMVLVLTTCFIYIACWSIMFYSQVYRWTWIQWPFFASMTLTSLLVLIGCGILGIICWLNFDKGLAQYLHAENALAETDFEPEMFANELGSESGHGHGLRDSRSASPRTQFSLSVDTNWDFMDIKRPPIYLVDMQKDHKFRTMPR</sequence>
<evidence type="ECO:0000313" key="3">
    <source>
        <dbReference type="Proteomes" id="UP001497453"/>
    </source>
</evidence>
<keyword evidence="1" id="KW-1133">Transmembrane helix</keyword>
<gene>
    <name evidence="2" type="ORF">GFSPODELE1_LOCUS1889</name>
</gene>
<dbReference type="InterPro" id="IPR040410">
    <property type="entry name" value="UPF0658_Golgi"/>
</dbReference>
<reference evidence="3" key="1">
    <citation type="submission" date="2024-04" db="EMBL/GenBank/DDBJ databases">
        <authorList>
            <person name="Shaw F."/>
            <person name="Minotto A."/>
        </authorList>
    </citation>
    <scope>NUCLEOTIDE SEQUENCE [LARGE SCALE GENOMIC DNA]</scope>
</reference>
<organism evidence="2 3">
    <name type="scientific">Somion occarium</name>
    <dbReference type="NCBI Taxonomy" id="3059160"/>
    <lineage>
        <taxon>Eukaryota</taxon>
        <taxon>Fungi</taxon>
        <taxon>Dikarya</taxon>
        <taxon>Basidiomycota</taxon>
        <taxon>Agaricomycotina</taxon>
        <taxon>Agaricomycetes</taxon>
        <taxon>Polyporales</taxon>
        <taxon>Cerrenaceae</taxon>
        <taxon>Somion</taxon>
    </lineage>
</organism>
<evidence type="ECO:0000256" key="1">
    <source>
        <dbReference type="SAM" id="Phobius"/>
    </source>
</evidence>
<dbReference type="PANTHER" id="PTHR34391">
    <property type="entry name" value="UPF0658 GOLGI APPARATUS MEMBRANE PROTEIN C1952.10C-RELATED"/>
    <property type="match status" value="1"/>
</dbReference>
<feature type="transmembrane region" description="Helical" evidence="1">
    <location>
        <begin position="195"/>
        <end position="222"/>
    </location>
</feature>
<dbReference type="Proteomes" id="UP001497453">
    <property type="component" value="Chromosome 10"/>
</dbReference>
<name>A0ABP1CUU6_9APHY</name>
<feature type="transmembrane region" description="Helical" evidence="1">
    <location>
        <begin position="311"/>
        <end position="336"/>
    </location>
</feature>
<keyword evidence="1" id="KW-0812">Transmembrane</keyword>
<protein>
    <submittedName>
        <fullName evidence="2">Uncharacterized protein</fullName>
    </submittedName>
</protein>
<dbReference type="PANTHER" id="PTHR34391:SF2">
    <property type="entry name" value="TRP C-TERMINAL DOMAIN-CONTAINING PROTEIN"/>
    <property type="match status" value="1"/>
</dbReference>
<feature type="transmembrane region" description="Helical" evidence="1">
    <location>
        <begin position="383"/>
        <end position="404"/>
    </location>
</feature>
<feature type="transmembrane region" description="Helical" evidence="1">
    <location>
        <begin position="352"/>
        <end position="371"/>
    </location>
</feature>